<name>A0A1S4B4X3_TOBAC</name>
<sequence>MDGNKERKDGHDWSELTQLCLVDIVSRLSIEDRWHGYMLVCKAWFEVCKDPTLNSVIDLEDQFDSATELSPYCTHEFEHKMDNMLRSVVLWSGGSLTTVRDRETVSDIPSVKEGERSPDSKHSFGFSIVTCDLRGILSGFSFPFMLVKSINGLEFLLGQV</sequence>
<organism evidence="1">
    <name type="scientific">Nicotiana tabacum</name>
    <name type="common">Common tobacco</name>
    <dbReference type="NCBI Taxonomy" id="4097"/>
    <lineage>
        <taxon>Eukaryota</taxon>
        <taxon>Viridiplantae</taxon>
        <taxon>Streptophyta</taxon>
        <taxon>Embryophyta</taxon>
        <taxon>Tracheophyta</taxon>
        <taxon>Spermatophyta</taxon>
        <taxon>Magnoliopsida</taxon>
        <taxon>eudicotyledons</taxon>
        <taxon>Gunneridae</taxon>
        <taxon>Pentapetalae</taxon>
        <taxon>asterids</taxon>
        <taxon>lamiids</taxon>
        <taxon>Solanales</taxon>
        <taxon>Solanaceae</taxon>
        <taxon>Nicotianoideae</taxon>
        <taxon>Nicotianeae</taxon>
        <taxon>Nicotiana</taxon>
    </lineage>
</organism>
<dbReference type="InterPro" id="IPR036047">
    <property type="entry name" value="F-box-like_dom_sf"/>
</dbReference>
<dbReference type="KEGG" id="nta:107804508"/>
<dbReference type="OMA" id="TRECISN"/>
<accession>A0A1S4B4X3</accession>
<gene>
    <name evidence="1" type="primary">LOC107804508</name>
</gene>
<protein>
    <submittedName>
        <fullName evidence="1">F-box/LRR-repeat protein 19</fullName>
    </submittedName>
</protein>
<dbReference type="SUPFAM" id="SSF81383">
    <property type="entry name" value="F-box domain"/>
    <property type="match status" value="1"/>
</dbReference>
<dbReference type="AlphaFoldDB" id="A0A1S4B4X3"/>
<reference evidence="1" key="1">
    <citation type="submission" date="2025-08" db="UniProtKB">
        <authorList>
            <consortium name="RefSeq"/>
        </authorList>
    </citation>
    <scope>IDENTIFICATION</scope>
</reference>
<dbReference type="RefSeq" id="XP_016483901.1">
    <property type="nucleotide sequence ID" value="XM_016628415.1"/>
</dbReference>
<dbReference type="OrthoDB" id="550575at2759"/>
<proteinExistence type="predicted"/>
<evidence type="ECO:0000313" key="1">
    <source>
        <dbReference type="RefSeq" id="XP_016483901.1"/>
    </source>
</evidence>
<dbReference type="STRING" id="4097.A0A1S4B4X3"/>
<dbReference type="Gene3D" id="1.20.1280.50">
    <property type="match status" value="1"/>
</dbReference>
<dbReference type="PaxDb" id="4097-A0A1S4B4X3"/>